<name>A0A9X1Y996_9PROT</name>
<dbReference type="InterPro" id="IPR036928">
    <property type="entry name" value="AS_sf"/>
</dbReference>
<dbReference type="RefSeq" id="WP_248667542.1">
    <property type="nucleotide sequence ID" value="NZ_JALPRX010000057.1"/>
</dbReference>
<dbReference type="InterPro" id="IPR020556">
    <property type="entry name" value="Amidase_CS"/>
</dbReference>
<dbReference type="PANTHER" id="PTHR11895">
    <property type="entry name" value="TRANSAMIDASE"/>
    <property type="match status" value="1"/>
</dbReference>
<dbReference type="PANTHER" id="PTHR11895:SF176">
    <property type="entry name" value="AMIDASE AMID-RELATED"/>
    <property type="match status" value="1"/>
</dbReference>
<evidence type="ECO:0000259" key="1">
    <source>
        <dbReference type="Pfam" id="PF01425"/>
    </source>
</evidence>
<protein>
    <submittedName>
        <fullName evidence="2">Amidase</fullName>
    </submittedName>
</protein>
<comment type="caution">
    <text evidence="2">The sequence shown here is derived from an EMBL/GenBank/DDBJ whole genome shotgun (WGS) entry which is preliminary data.</text>
</comment>
<dbReference type="SUPFAM" id="SSF75304">
    <property type="entry name" value="Amidase signature (AS) enzymes"/>
    <property type="match status" value="1"/>
</dbReference>
<dbReference type="InterPro" id="IPR023631">
    <property type="entry name" value="Amidase_dom"/>
</dbReference>
<evidence type="ECO:0000313" key="2">
    <source>
        <dbReference type="EMBL" id="MCK8785423.1"/>
    </source>
</evidence>
<sequence length="478" mass="50460">MTDALPAGGDLAALSLTEAAAAVAAGEATATDLVRACLARIDAHDGAVNALIRLDRDEALQAAAAADQARAAGAPLGPLHGVPLAQKDMYYRAGRVSSCGSAIRREFAPAVTATVIGRLDAAGSIDLGTLNMAEFAFNPTGHNHHRGDCHNPWDLARCTGGSSSGSGAGVAARFFYGALGSDTGGSIRLPATMCGVTGIKPTQTRVSRFGVMPLSFTCDNVGPLARTARDCARLLGVIAGHDPKDPTSAREPVPDYEAALDGDLRGQRVAVVDWFLEGAEPAILHVFERALQVLRDRGAEVHRLDAPVLDAVATYGGVISRVEAATIHAEWMRGRVAEYAPHFVGRLYPGYAIPAHAYVEALSRRGPVLREFVAQAMGHADLVAVPTLRAHVPTLAETDLETDFAAHWDRHMALTANTRPFNYLGLPAASIPIGFDDNGVPVGLTLAARPFAEARVLRAADAYQRDTDWHRRMPTAVA</sequence>
<proteinExistence type="predicted"/>
<gene>
    <name evidence="2" type="ORF">M0638_13620</name>
</gene>
<evidence type="ECO:0000313" key="3">
    <source>
        <dbReference type="Proteomes" id="UP001139516"/>
    </source>
</evidence>
<dbReference type="InterPro" id="IPR000120">
    <property type="entry name" value="Amidase"/>
</dbReference>
<keyword evidence="3" id="KW-1185">Reference proteome</keyword>
<dbReference type="Pfam" id="PF01425">
    <property type="entry name" value="Amidase"/>
    <property type="match status" value="1"/>
</dbReference>
<organism evidence="2 3">
    <name type="scientific">Roseomonas acroporae</name>
    <dbReference type="NCBI Taxonomy" id="2937791"/>
    <lineage>
        <taxon>Bacteria</taxon>
        <taxon>Pseudomonadati</taxon>
        <taxon>Pseudomonadota</taxon>
        <taxon>Alphaproteobacteria</taxon>
        <taxon>Acetobacterales</taxon>
        <taxon>Roseomonadaceae</taxon>
        <taxon>Roseomonas</taxon>
    </lineage>
</organism>
<dbReference type="Gene3D" id="3.90.1300.10">
    <property type="entry name" value="Amidase signature (AS) domain"/>
    <property type="match status" value="1"/>
</dbReference>
<dbReference type="EMBL" id="JALPRX010000057">
    <property type="protein sequence ID" value="MCK8785423.1"/>
    <property type="molecule type" value="Genomic_DNA"/>
</dbReference>
<dbReference type="AlphaFoldDB" id="A0A9X1Y996"/>
<dbReference type="PROSITE" id="PS00571">
    <property type="entry name" value="AMIDASES"/>
    <property type="match status" value="1"/>
</dbReference>
<accession>A0A9X1Y996</accession>
<dbReference type="Proteomes" id="UP001139516">
    <property type="component" value="Unassembled WGS sequence"/>
</dbReference>
<reference evidence="2" key="1">
    <citation type="submission" date="2022-04" db="EMBL/GenBank/DDBJ databases">
        <title>Roseomonas acroporae sp. nov., isolated from coral Acropora digitifera.</title>
        <authorList>
            <person name="Sun H."/>
        </authorList>
    </citation>
    <scope>NUCLEOTIDE SEQUENCE</scope>
    <source>
        <strain evidence="2">NAR14</strain>
    </source>
</reference>
<feature type="domain" description="Amidase" evidence="1">
    <location>
        <begin position="32"/>
        <end position="457"/>
    </location>
</feature>
<dbReference type="GO" id="GO:0003824">
    <property type="term" value="F:catalytic activity"/>
    <property type="evidence" value="ECO:0007669"/>
    <property type="project" value="InterPro"/>
</dbReference>